<dbReference type="InterPro" id="IPR013226">
    <property type="entry name" value="Pal1"/>
</dbReference>
<dbReference type="EMBL" id="JBBPEH010000002">
    <property type="protein sequence ID" value="KAK7542748.1"/>
    <property type="molecule type" value="Genomic_DNA"/>
</dbReference>
<feature type="compositionally biased region" description="Basic residues" evidence="1">
    <location>
        <begin position="380"/>
        <end position="392"/>
    </location>
</feature>
<feature type="region of interest" description="Disordered" evidence="1">
    <location>
        <begin position="1"/>
        <end position="191"/>
    </location>
</feature>
<feature type="compositionally biased region" description="Basic and acidic residues" evidence="1">
    <location>
        <begin position="1"/>
        <end position="10"/>
    </location>
</feature>
<dbReference type="RefSeq" id="XP_066659041.1">
    <property type="nucleotide sequence ID" value="XM_066799257.1"/>
</dbReference>
<dbReference type="GeneID" id="92032163"/>
<feature type="region of interest" description="Disordered" evidence="1">
    <location>
        <begin position="341"/>
        <end position="398"/>
    </location>
</feature>
<organism evidence="2 3">
    <name type="scientific">Phyllosticta citribraziliensis</name>
    <dbReference type="NCBI Taxonomy" id="989973"/>
    <lineage>
        <taxon>Eukaryota</taxon>
        <taxon>Fungi</taxon>
        <taxon>Dikarya</taxon>
        <taxon>Ascomycota</taxon>
        <taxon>Pezizomycotina</taxon>
        <taxon>Dothideomycetes</taxon>
        <taxon>Dothideomycetes incertae sedis</taxon>
        <taxon>Botryosphaeriales</taxon>
        <taxon>Phyllostictaceae</taxon>
        <taxon>Phyllosticta</taxon>
    </lineage>
</organism>
<reference evidence="2 3" key="1">
    <citation type="submission" date="2024-04" db="EMBL/GenBank/DDBJ databases">
        <title>Phyllosticta paracitricarpa is synonymous to the EU quarantine fungus P. citricarpa based on phylogenomic analyses.</title>
        <authorList>
            <consortium name="Lawrence Berkeley National Laboratory"/>
            <person name="Van ingen-buijs V.A."/>
            <person name="Van westerhoven A.C."/>
            <person name="Haridas S."/>
            <person name="Skiadas P."/>
            <person name="Martin F."/>
            <person name="Groenewald J.Z."/>
            <person name="Crous P.W."/>
            <person name="Seidl M.F."/>
        </authorList>
    </citation>
    <scope>NUCLEOTIDE SEQUENCE [LARGE SCALE GENOMIC DNA]</scope>
    <source>
        <strain evidence="2 3">CPC 17464</strain>
    </source>
</reference>
<protein>
    <recommendedName>
        <fullName evidence="4">Pal1 cell morphology protein</fullName>
    </recommendedName>
</protein>
<keyword evidence="3" id="KW-1185">Reference proteome</keyword>
<gene>
    <name evidence="2" type="ORF">J3D65DRAFT_614820</name>
</gene>
<feature type="compositionally biased region" description="Low complexity" evidence="1">
    <location>
        <begin position="346"/>
        <end position="357"/>
    </location>
</feature>
<evidence type="ECO:0008006" key="4">
    <source>
        <dbReference type="Google" id="ProtNLM"/>
    </source>
</evidence>
<dbReference type="Proteomes" id="UP001360953">
    <property type="component" value="Unassembled WGS sequence"/>
</dbReference>
<feature type="compositionally biased region" description="Basic residues" evidence="1">
    <location>
        <begin position="175"/>
        <end position="186"/>
    </location>
</feature>
<feature type="compositionally biased region" description="Basic and acidic residues" evidence="1">
    <location>
        <begin position="115"/>
        <end position="132"/>
    </location>
</feature>
<dbReference type="PANTHER" id="PTHR28307">
    <property type="entry name" value="PROTEIN PAL1"/>
    <property type="match status" value="1"/>
</dbReference>
<proteinExistence type="predicted"/>
<comment type="caution">
    <text evidence="2">The sequence shown here is derived from an EMBL/GenBank/DDBJ whole genome shotgun (WGS) entry which is preliminary data.</text>
</comment>
<dbReference type="Pfam" id="PF08316">
    <property type="entry name" value="Pal1"/>
    <property type="match status" value="1"/>
</dbReference>
<evidence type="ECO:0000256" key="1">
    <source>
        <dbReference type="SAM" id="MobiDB-lite"/>
    </source>
</evidence>
<dbReference type="PANTHER" id="PTHR28307:SF1">
    <property type="entry name" value="PAL1 CELL MORPHOLOGY PROTEIN"/>
    <property type="match status" value="1"/>
</dbReference>
<feature type="compositionally biased region" description="Polar residues" evidence="1">
    <location>
        <begin position="366"/>
        <end position="375"/>
    </location>
</feature>
<feature type="compositionally biased region" description="Basic and acidic residues" evidence="1">
    <location>
        <begin position="156"/>
        <end position="174"/>
    </location>
</feature>
<accession>A0ABR1M8W2</accession>
<evidence type="ECO:0000313" key="3">
    <source>
        <dbReference type="Proteomes" id="UP001360953"/>
    </source>
</evidence>
<sequence>MEPHHADSKAAQEYLINPLVETEPSEETGPGSHFRSTFAPAEPLNIPSPPSSASKDRSMPAFSSRNPYRKSSAGSHAGSHRSRASHGSHGSHSSVGSNFITPPSSASPSQSRFPQHRERADSHAKSPRERRGNSFSHSPGMPSGRPRRSSSLRARYPGDKSTHPLDQLSRENKQAHRSHHLKKRHIPGPDTIDKLDSVMSRYHHEGPYDATLLARNTSWETSPVAALSDSNAEALKATPAENIRDALERHRPIDGVAIIPPGHQDRFGRTYDYKEGDDMMIYNGGNFRRWPGVEYHPDDIKGKGEPSYSLDEAMKRMKLQDRDGIEMRTRPRNKTVGHVEYQGVYPGPTAGSSSTSGYRDWEQQGVHRSNSTGRNLTAGLRKRFGSLKRKNRKAEAAA</sequence>
<feature type="compositionally biased region" description="Polar residues" evidence="1">
    <location>
        <begin position="98"/>
        <end position="113"/>
    </location>
</feature>
<name>A0ABR1M8W2_9PEZI</name>
<evidence type="ECO:0000313" key="2">
    <source>
        <dbReference type="EMBL" id="KAK7542748.1"/>
    </source>
</evidence>
<feature type="compositionally biased region" description="Low complexity" evidence="1">
    <location>
        <begin position="87"/>
        <end position="97"/>
    </location>
</feature>